<dbReference type="AlphaFoldDB" id="A0A143PVG9"/>
<evidence type="ECO:0000313" key="5">
    <source>
        <dbReference type="Proteomes" id="UP000076079"/>
    </source>
</evidence>
<reference evidence="5" key="2">
    <citation type="submission" date="2016-04" db="EMBL/GenBank/DDBJ databases">
        <title>First Complete Genome Sequence of a Subdivision 6 Acidobacterium.</title>
        <authorList>
            <person name="Huang S."/>
            <person name="Vieira S."/>
            <person name="Bunk B."/>
            <person name="Riedel T."/>
            <person name="Sproeer C."/>
            <person name="Overmann J."/>
        </authorList>
    </citation>
    <scope>NUCLEOTIDE SEQUENCE [LARGE SCALE GENOMIC DNA]</scope>
    <source>
        <strain evidence="5">DSM 100886 HEG_-6_39</strain>
    </source>
</reference>
<organism evidence="4 5">
    <name type="scientific">Luteitalea pratensis</name>
    <dbReference type="NCBI Taxonomy" id="1855912"/>
    <lineage>
        <taxon>Bacteria</taxon>
        <taxon>Pseudomonadati</taxon>
        <taxon>Acidobacteriota</taxon>
        <taxon>Vicinamibacteria</taxon>
        <taxon>Vicinamibacterales</taxon>
        <taxon>Vicinamibacteraceae</taxon>
        <taxon>Luteitalea</taxon>
    </lineage>
</organism>
<keyword evidence="5" id="KW-1185">Reference proteome</keyword>
<reference evidence="4 5" key="1">
    <citation type="journal article" date="2016" name="Genome Announc.">
        <title>First Complete Genome Sequence of a Subdivision 6 Acidobacterium Strain.</title>
        <authorList>
            <person name="Huang S."/>
            <person name="Vieira S."/>
            <person name="Bunk B."/>
            <person name="Riedel T."/>
            <person name="Sproer C."/>
            <person name="Overmann J."/>
        </authorList>
    </citation>
    <scope>NUCLEOTIDE SEQUENCE [LARGE SCALE GENOMIC DNA]</scope>
    <source>
        <strain evidence="5">DSM 100886 HEG_-6_39</strain>
    </source>
</reference>
<evidence type="ECO:0000256" key="1">
    <source>
        <dbReference type="ARBA" id="ARBA00022801"/>
    </source>
</evidence>
<dbReference type="SUPFAM" id="SSF53474">
    <property type="entry name" value="alpha/beta-Hydrolases"/>
    <property type="match status" value="2"/>
</dbReference>
<name>A0A143PVG9_LUTPR</name>
<dbReference type="InterPro" id="IPR050300">
    <property type="entry name" value="GDXG_lipolytic_enzyme"/>
</dbReference>
<accession>A0A143PVG9</accession>
<gene>
    <name evidence="4" type="primary">lip2_2</name>
    <name evidence="4" type="ORF">LuPra_05967</name>
</gene>
<proteinExistence type="predicted"/>
<dbReference type="KEGG" id="abac:LuPra_05967"/>
<dbReference type="EMBL" id="CP015136">
    <property type="protein sequence ID" value="AMY12685.1"/>
    <property type="molecule type" value="Genomic_DNA"/>
</dbReference>
<dbReference type="GO" id="GO:0004806">
    <property type="term" value="F:triacylglycerol lipase activity"/>
    <property type="evidence" value="ECO:0007669"/>
    <property type="project" value="UniProtKB-EC"/>
</dbReference>
<sequence length="581" mass="61312">MTMSSSRAGATLRPWRATVVAKAGGAGERAPRRGAPATVMLLLLLVAAQPVAAQPKDCLPLTPTGTQGGALLPRGLMNVRFGGTTGAPLALDVYPHTDAAIRPLAVVLRGGTGTVGQRSSYVGQLVEMLGDAGYVVATADYRSQSVDVAVEDLTAALRLLTMCHAATLHVDQYKTVLVAEDGAAPAALQLAARLQELRLGRFAGAPATPAAVVVIGGRFTSAPVPAVPTRVVHGLADSDVPIVEARTLCERAKASCEVVDVAGASHRVENWWPSQWGYKRELLQWLSTRVGSVPAPARGTAATDGLRKRVVYDAANTLSLDLWTPAGAGPHGVVVLVHGGGWEAGDRVTYIAPMLALAAAKGLAWVSIDYRLTPDVTNREQVADVRTALAWLRDHARELRFDPKRMVLVGESASGQLAAHLAASEPGLAGIVSFYGVYDLEANAGDPANPRSLARRLFRLTTLDAAGRETLREYSPLHHAASTAPPMLILAGTADRLVAQQRAYAAALKSAGARVDVLELDGAPHGMEAWNDNPAWRTWEKGVGDWLVARLRVTPNETSDRADARQRSGAAPGPHRGSPLR</sequence>
<dbReference type="PANTHER" id="PTHR48081">
    <property type="entry name" value="AB HYDROLASE SUPERFAMILY PROTEIN C4A8.06C"/>
    <property type="match status" value="1"/>
</dbReference>
<feature type="region of interest" description="Disordered" evidence="2">
    <location>
        <begin position="557"/>
        <end position="581"/>
    </location>
</feature>
<evidence type="ECO:0000313" key="4">
    <source>
        <dbReference type="EMBL" id="AMY12685.1"/>
    </source>
</evidence>
<dbReference type="OrthoDB" id="9815425at2"/>
<dbReference type="STRING" id="1855912.LuPra_05967"/>
<dbReference type="InterPro" id="IPR013094">
    <property type="entry name" value="AB_hydrolase_3"/>
</dbReference>
<dbReference type="Pfam" id="PF07859">
    <property type="entry name" value="Abhydrolase_3"/>
    <property type="match status" value="1"/>
</dbReference>
<evidence type="ECO:0000259" key="3">
    <source>
        <dbReference type="Pfam" id="PF07859"/>
    </source>
</evidence>
<dbReference type="InterPro" id="IPR029058">
    <property type="entry name" value="AB_hydrolase_fold"/>
</dbReference>
<dbReference type="Gene3D" id="3.40.50.1820">
    <property type="entry name" value="alpha/beta hydrolase"/>
    <property type="match status" value="2"/>
</dbReference>
<feature type="domain" description="Alpha/beta hydrolase fold-3" evidence="3">
    <location>
        <begin position="334"/>
        <end position="527"/>
    </location>
</feature>
<evidence type="ECO:0000256" key="2">
    <source>
        <dbReference type="SAM" id="MobiDB-lite"/>
    </source>
</evidence>
<keyword evidence="1 4" id="KW-0378">Hydrolase</keyword>
<dbReference type="EC" id="3.1.1.3" evidence="4"/>
<protein>
    <submittedName>
        <fullName evidence="4">Lipase 2</fullName>
        <ecNumber evidence="4">3.1.1.3</ecNumber>
    </submittedName>
</protein>
<dbReference type="Proteomes" id="UP000076079">
    <property type="component" value="Chromosome"/>
</dbReference>